<gene>
    <name evidence="3" type="ORF">Godav_026501</name>
</gene>
<dbReference type="AlphaFoldDB" id="A0A7J8RT57"/>
<keyword evidence="4" id="KW-1185">Reference proteome</keyword>
<evidence type="ECO:0000259" key="2">
    <source>
        <dbReference type="Pfam" id="PF01764"/>
    </source>
</evidence>
<evidence type="ECO:0000313" key="3">
    <source>
        <dbReference type="EMBL" id="MBA0617024.1"/>
    </source>
</evidence>
<dbReference type="CDD" id="cd00519">
    <property type="entry name" value="Lipase_3"/>
    <property type="match status" value="2"/>
</dbReference>
<organism evidence="3 4">
    <name type="scientific">Gossypium davidsonii</name>
    <name type="common">Davidson's cotton</name>
    <name type="synonym">Gossypium klotzschianum subsp. davidsonii</name>
    <dbReference type="NCBI Taxonomy" id="34287"/>
    <lineage>
        <taxon>Eukaryota</taxon>
        <taxon>Viridiplantae</taxon>
        <taxon>Streptophyta</taxon>
        <taxon>Embryophyta</taxon>
        <taxon>Tracheophyta</taxon>
        <taxon>Spermatophyta</taxon>
        <taxon>Magnoliopsida</taxon>
        <taxon>eudicotyledons</taxon>
        <taxon>Gunneridae</taxon>
        <taxon>Pentapetalae</taxon>
        <taxon>rosids</taxon>
        <taxon>malvids</taxon>
        <taxon>Malvales</taxon>
        <taxon>Malvaceae</taxon>
        <taxon>Malvoideae</taxon>
        <taxon>Gossypium</taxon>
    </lineage>
</organism>
<dbReference type="Proteomes" id="UP000593561">
    <property type="component" value="Unassembled WGS sequence"/>
</dbReference>
<dbReference type="EMBL" id="JABFAC010000007">
    <property type="protein sequence ID" value="MBA0617024.1"/>
    <property type="molecule type" value="Genomic_DNA"/>
</dbReference>
<dbReference type="Pfam" id="PF01764">
    <property type="entry name" value="Lipase_3"/>
    <property type="match status" value="2"/>
</dbReference>
<dbReference type="PANTHER" id="PTHR46086">
    <property type="entry name" value="ALPHA/BETA-HYDROLASES SUPERFAMILY PROTEIN"/>
    <property type="match status" value="1"/>
</dbReference>
<comment type="caution">
    <text evidence="3">The sequence shown here is derived from an EMBL/GenBank/DDBJ whole genome shotgun (WGS) entry which is preliminary data.</text>
</comment>
<proteinExistence type="predicted"/>
<name>A0A7J8RT57_GOSDV</name>
<accession>A0A7J8RT57</accession>
<dbReference type="InterPro" id="IPR002921">
    <property type="entry name" value="Fungal_lipase-type"/>
</dbReference>
<dbReference type="GO" id="GO:0006629">
    <property type="term" value="P:lipid metabolic process"/>
    <property type="evidence" value="ECO:0007669"/>
    <property type="project" value="InterPro"/>
</dbReference>
<feature type="domain" description="Fungal lipase-type" evidence="2">
    <location>
        <begin position="747"/>
        <end position="909"/>
    </location>
</feature>
<dbReference type="SUPFAM" id="SSF53474">
    <property type="entry name" value="alpha/beta-Hydrolases"/>
    <property type="match status" value="2"/>
</dbReference>
<reference evidence="3 4" key="1">
    <citation type="journal article" date="2019" name="Genome Biol. Evol.">
        <title>Insights into the evolution of the New World diploid cottons (Gossypium, subgenus Houzingenia) based on genome sequencing.</title>
        <authorList>
            <person name="Grover C.E."/>
            <person name="Arick M.A. 2nd"/>
            <person name="Thrash A."/>
            <person name="Conover J.L."/>
            <person name="Sanders W.S."/>
            <person name="Peterson D.G."/>
            <person name="Frelichowski J.E."/>
            <person name="Scheffler J.A."/>
            <person name="Scheffler B.E."/>
            <person name="Wendel J.F."/>
        </authorList>
    </citation>
    <scope>NUCLEOTIDE SEQUENCE [LARGE SCALE GENOMIC DNA]</scope>
    <source>
        <strain evidence="3">27</strain>
        <tissue evidence="3">Leaf</tissue>
    </source>
</reference>
<evidence type="ECO:0000313" key="4">
    <source>
        <dbReference type="Proteomes" id="UP000593561"/>
    </source>
</evidence>
<dbReference type="InterPro" id="IPR044819">
    <property type="entry name" value="OBL-like"/>
</dbReference>
<dbReference type="Gene3D" id="3.40.50.1820">
    <property type="entry name" value="alpha/beta hydrolase"/>
    <property type="match status" value="2"/>
</dbReference>
<dbReference type="PANTHER" id="PTHR46086:SF9">
    <property type="entry name" value="FUNGAL LIPASE-LIKE DOMAIN-CONTAINING PROTEIN"/>
    <property type="match status" value="1"/>
</dbReference>
<evidence type="ECO:0000256" key="1">
    <source>
        <dbReference type="ARBA" id="ARBA00022801"/>
    </source>
</evidence>
<protein>
    <recommendedName>
        <fullName evidence="2">Fungal lipase-type domain-containing protein</fullName>
    </recommendedName>
</protein>
<keyword evidence="1" id="KW-0378">Hydrolase</keyword>
<dbReference type="GO" id="GO:0004806">
    <property type="term" value="F:triacylglycerol lipase activity"/>
    <property type="evidence" value="ECO:0007669"/>
    <property type="project" value="InterPro"/>
</dbReference>
<feature type="domain" description="Fungal lipase-type" evidence="2">
    <location>
        <begin position="214"/>
        <end position="371"/>
    </location>
</feature>
<dbReference type="InterPro" id="IPR029058">
    <property type="entry name" value="AB_hydrolase_fold"/>
</dbReference>
<sequence>MASQSHNFSGNYLVLRPNEVSVLDLFRLLWDHELEKKAFVECPPEKFQENIRRKWLIFMSLSSQKMLLHAAKPLRWIGEKLEMWVNLVSLNDNIFVLFFNLLRGKVKMVDRESEAFVSFIGSLDRRVELDQNIKPGDCRYFGALAAMAAKISYENQAFVERVVRDYWKRLPIGADGIDWVLLLLECTETPLADYQKKSNTQAFMVHDKTTDMIIVAFRGTEPFNADDWSTDLDLSWYELAEMGKIHGGFMKALGLVMEKGWPPHIDDDRRSLAYYTIREKLKQKLNPNNETRFMVAGHSLGGALSILFAAVLALHKETWLLNRMEGVYTFGQPRVGDKKFKEFMELQLRKHGIRYLRYVYCNDMVPRTPTDDLTFLYKHFGACLYFNSCYKGKVLEEQPHKNYISLFVWIPRFLNSGWELVRGFILPLIKGPEYKETWSLIVLRLWGLGFPGLSAHNPHEYVNATRLISQIGRYGVQKSSLVQLSDACKTGLEGSSVMAVVTYKIQNNPVNQHDRGDPINEELELTACVSIRYRDDATTVSPWYRDLRAMAYGLSGFVLDTIETPPQYVKKEDSQVTENPQFVGFRQQDKLLAWWLVSTVNDDIVPHLIGTNTALATSYSHFCTDTKVSAKVIHADGDDRENHMRVVIPDKKAATYLSFVGFTDTRMELDINIKYGNAMYYPALSIMACKAAYNNAAYNQALIEGQWKMEFLGYKDYWNGIRLPLDLQADTQVVMFRDKSVDHDTIVVCFRGTQPFNSEDWCSDVDLSWYEFPHIGKVHSGFLKALGMQNNAGWAQQVDHDSAHPPRRAPLAYYDIRDTLRYLLQQNPEAKFIVTGHSLGGALAILFPGILFYHDEELLLERMEGVYTFGQPRVGDEAFGQYMEENFRKNRIEYYRYVYCNDMVPRIPSDGLFKHFGTCVYYNSQYQASSLTRSDELGNVMQIVEEEPYKNYLSIWGSIDMRRNAIYELIRSFIMLTKYGADYKEGWPLFFIRIFGLMIPGIPAHCAQDYVNSTRLGSLRHLHFHPFHHKKNRS</sequence>